<dbReference type="Proteomes" id="UP001301869">
    <property type="component" value="Chromosome"/>
</dbReference>
<protein>
    <submittedName>
        <fullName evidence="6">NAD-dependent succinate-semialdehyde dehydrogenase</fullName>
    </submittedName>
</protein>
<dbReference type="InterPro" id="IPR029510">
    <property type="entry name" value="Ald_DH_CS_GLU"/>
</dbReference>
<feature type="active site" evidence="3">
    <location>
        <position position="264"/>
    </location>
</feature>
<feature type="domain" description="Aldehyde dehydrogenase" evidence="5">
    <location>
        <begin position="28"/>
        <end position="490"/>
    </location>
</feature>
<reference evidence="6 7" key="1">
    <citation type="submission" date="2023-03" db="EMBL/GenBank/DDBJ databases">
        <title>Halomonas sp. nov., isolated from Korean tranditional fermented seafood 'Jeotgal'.</title>
        <authorList>
            <person name="Kim B."/>
            <person name="Shin N.-R."/>
        </authorList>
    </citation>
    <scope>NUCLEOTIDE SEQUENCE [LARGE SCALE GENOMIC DNA]</scope>
    <source>
        <strain evidence="6 7">SG2L-4</strain>
    </source>
</reference>
<dbReference type="SUPFAM" id="SSF53720">
    <property type="entry name" value="ALDH-like"/>
    <property type="match status" value="1"/>
</dbReference>
<keyword evidence="2 4" id="KW-0560">Oxidoreductase</keyword>
<gene>
    <name evidence="6" type="ORF">P1P91_14845</name>
</gene>
<proteinExistence type="inferred from homology"/>
<evidence type="ECO:0000259" key="5">
    <source>
        <dbReference type="Pfam" id="PF00171"/>
    </source>
</evidence>
<dbReference type="PANTHER" id="PTHR43353:SF5">
    <property type="entry name" value="SUCCINATE-SEMIALDEHYDE DEHYDROGENASE, MITOCHONDRIAL"/>
    <property type="match status" value="1"/>
</dbReference>
<evidence type="ECO:0000256" key="1">
    <source>
        <dbReference type="ARBA" id="ARBA00009986"/>
    </source>
</evidence>
<dbReference type="InterPro" id="IPR016161">
    <property type="entry name" value="Ald_DH/histidinol_DH"/>
</dbReference>
<dbReference type="RefSeq" id="WP_311883604.1">
    <property type="nucleotide sequence ID" value="NZ_CP119391.1"/>
</dbReference>
<evidence type="ECO:0000313" key="6">
    <source>
        <dbReference type="EMBL" id="WNK20069.1"/>
    </source>
</evidence>
<accession>A0ABY9YYX1</accession>
<dbReference type="InterPro" id="IPR016163">
    <property type="entry name" value="Ald_DH_C"/>
</dbReference>
<dbReference type="PANTHER" id="PTHR43353">
    <property type="entry name" value="SUCCINATE-SEMIALDEHYDE DEHYDROGENASE, MITOCHONDRIAL"/>
    <property type="match status" value="1"/>
</dbReference>
<dbReference type="Gene3D" id="3.40.309.10">
    <property type="entry name" value="Aldehyde Dehydrogenase, Chain A, domain 2"/>
    <property type="match status" value="1"/>
</dbReference>
<dbReference type="EMBL" id="CP119391">
    <property type="protein sequence ID" value="WNK20069.1"/>
    <property type="molecule type" value="Genomic_DNA"/>
</dbReference>
<evidence type="ECO:0000313" key="7">
    <source>
        <dbReference type="Proteomes" id="UP001301869"/>
    </source>
</evidence>
<evidence type="ECO:0000256" key="3">
    <source>
        <dbReference type="PROSITE-ProRule" id="PRU10007"/>
    </source>
</evidence>
<evidence type="ECO:0000256" key="4">
    <source>
        <dbReference type="RuleBase" id="RU003345"/>
    </source>
</evidence>
<organism evidence="6 7">
    <name type="scientific">Halomonas piscis</name>
    <dbReference type="NCBI Taxonomy" id="3031727"/>
    <lineage>
        <taxon>Bacteria</taxon>
        <taxon>Pseudomonadati</taxon>
        <taxon>Pseudomonadota</taxon>
        <taxon>Gammaproteobacteria</taxon>
        <taxon>Oceanospirillales</taxon>
        <taxon>Halomonadaceae</taxon>
        <taxon>Halomonas</taxon>
    </lineage>
</organism>
<dbReference type="InterPro" id="IPR015590">
    <property type="entry name" value="Aldehyde_DH_dom"/>
</dbReference>
<dbReference type="Pfam" id="PF00171">
    <property type="entry name" value="Aldedh"/>
    <property type="match status" value="1"/>
</dbReference>
<dbReference type="Gene3D" id="3.40.605.10">
    <property type="entry name" value="Aldehyde Dehydrogenase, Chain A, domain 1"/>
    <property type="match status" value="1"/>
</dbReference>
<sequence>MPVISKVHKIMIESFYLEELSGYINGHWLSADSGATFAVSNPATGQTLAEVPYMGAAETQRAINAAESSQLDVPGEDVRQSWLRDIAEVLRAEKDEIGRILCMEHGKPLPEACDEVEYAASFFDYYADIMTDALAPEVMPDQVKGCKWTVYKRSIGVTGLITPWNFPIGMIAKKLAPALAAGCPVVVKPASETPLTMIALFRLMADRLDIPAGMINLVMGSSSAIGTELMTSPIVHLVSFTGSTEVGQLLLEQSNNQVKRLGLELGGNAPFIVLDDADLDAAADHLIANKFRGGGQTCVCANRVYVQSAVYSAFAEKVVARAQALKVGDGMTSGVNVGPLINAAGFDKVKAHVTDALQNGAQLVQGPKPEAMEAEKSLLYSPTVLTDVTQDMLCCQEETFGPLVPLVRFETDEEALTLGNQSEFGLAAYVFSADSVRADRLIRHLHYGHCGYNTGTGPAAHTPFGGMLKSGIGYEGGYAGLMEYIELQSVPDGS</sequence>
<dbReference type="InterPro" id="IPR016162">
    <property type="entry name" value="Ald_DH_N"/>
</dbReference>
<name>A0ABY9YYX1_9GAMM</name>
<dbReference type="CDD" id="cd07103">
    <property type="entry name" value="ALDH_F5_SSADH_GabD"/>
    <property type="match status" value="1"/>
</dbReference>
<keyword evidence="7" id="KW-1185">Reference proteome</keyword>
<evidence type="ECO:0000256" key="2">
    <source>
        <dbReference type="ARBA" id="ARBA00023002"/>
    </source>
</evidence>
<dbReference type="InterPro" id="IPR050740">
    <property type="entry name" value="Aldehyde_DH_Superfamily"/>
</dbReference>
<comment type="similarity">
    <text evidence="1 4">Belongs to the aldehyde dehydrogenase family.</text>
</comment>
<dbReference type="PROSITE" id="PS00687">
    <property type="entry name" value="ALDEHYDE_DEHYDR_GLU"/>
    <property type="match status" value="1"/>
</dbReference>